<organism evidence="4 5">
    <name type="scientific">Nostoc punctiforme NIES-2108</name>
    <dbReference type="NCBI Taxonomy" id="1356359"/>
    <lineage>
        <taxon>Bacteria</taxon>
        <taxon>Bacillati</taxon>
        <taxon>Cyanobacteriota</taxon>
        <taxon>Cyanophyceae</taxon>
        <taxon>Nostocales</taxon>
        <taxon>Nostocaceae</taxon>
        <taxon>Nostoc</taxon>
    </lineage>
</organism>
<dbReference type="SMART" id="SM00857">
    <property type="entry name" value="Resolvase"/>
    <property type="match status" value="1"/>
</dbReference>
<dbReference type="EMBL" id="LXQE01000037">
    <property type="protein sequence ID" value="RCJ41056.1"/>
    <property type="molecule type" value="Genomic_DNA"/>
</dbReference>
<dbReference type="Gene3D" id="3.40.50.1390">
    <property type="entry name" value="Resolvase, N-terminal catalytic domain"/>
    <property type="match status" value="1"/>
</dbReference>
<protein>
    <recommendedName>
        <fullName evidence="3">Resolvase/invertase-type recombinase catalytic domain-containing protein</fullName>
    </recommendedName>
</protein>
<dbReference type="PANTHER" id="PTHR30461">
    <property type="entry name" value="DNA-INVERTASE FROM LAMBDOID PROPHAGE"/>
    <property type="match status" value="1"/>
</dbReference>
<feature type="domain" description="Resolvase/invertase-type recombinase catalytic" evidence="3">
    <location>
        <begin position="3"/>
        <end position="145"/>
    </location>
</feature>
<dbReference type="Gene3D" id="3.90.1750.20">
    <property type="entry name" value="Putative Large Serine Recombinase, Chain B, Domain 2"/>
    <property type="match status" value="1"/>
</dbReference>
<dbReference type="PROSITE" id="PS51736">
    <property type="entry name" value="RECOMBINASES_3"/>
    <property type="match status" value="1"/>
</dbReference>
<dbReference type="InterPro" id="IPR006119">
    <property type="entry name" value="Resolv_N"/>
</dbReference>
<sequence length="446" mass="51856">MKQKLGYGRVSTNEQADCTHAAAQQINRLERAGCQEIFFDIQSGSDDDRPEFEKLMALVRSRQVSCVCITRDDRITRRGITTLQILETFFRCEVQLEILDAGGLIDLANPYQWLQRSQAGLNAEFESRMLSMRIKKGFEYFREKVKANPKPPYGYIRVDEKYQLDPKVNARGQIEAFLAVRSLQGACRLIDEKYGKQWTANGLRRWLLNPTLRGHTPYNRTYEQWETIIHNTHSDQAVMTEIEYRVICEIFQNNKQYWGQNRIARQYPLGGLMFCGECQIKMTVAHGGTAPNERIYVYCRRRKQRIQSQTCSQRRTPRIEIVEDAVISMLVKKSREIVNFAGITATTIEPQELMQLRSRLTALSQLGYDPDIEDAKTKLQRRINEFVYSLGDRQVETDSRIDMLKSFPDPLYWHTLPDDEKRVIFRALIEKVIIKDGVVSSVLFKI</sequence>
<evidence type="ECO:0000256" key="2">
    <source>
        <dbReference type="ARBA" id="ARBA00023172"/>
    </source>
</evidence>
<comment type="caution">
    <text evidence="4">The sequence shown here is derived from an EMBL/GenBank/DDBJ whole genome shotgun (WGS) entry which is preliminary data.</text>
</comment>
<accession>A0A367RWR0</accession>
<dbReference type="AlphaFoldDB" id="A0A367RWR0"/>
<reference evidence="4 5" key="1">
    <citation type="submission" date="2016-04" db="EMBL/GenBank/DDBJ databases">
        <authorList>
            <person name="Evans L.H."/>
            <person name="Alamgir A."/>
            <person name="Owens N."/>
            <person name="Weber N.D."/>
            <person name="Virtaneva K."/>
            <person name="Barbian K."/>
            <person name="Babar A."/>
            <person name="Rosenke K."/>
        </authorList>
    </citation>
    <scope>NUCLEOTIDE SEQUENCE [LARGE SCALE GENOMIC DNA]</scope>
    <source>
        <strain evidence="4">NIES-2108</strain>
    </source>
</reference>
<dbReference type="GO" id="GO:0003677">
    <property type="term" value="F:DNA binding"/>
    <property type="evidence" value="ECO:0007669"/>
    <property type="project" value="UniProtKB-KW"/>
</dbReference>
<dbReference type="PANTHER" id="PTHR30461:SF2">
    <property type="entry name" value="SERINE RECOMBINASE PINE-RELATED"/>
    <property type="match status" value="1"/>
</dbReference>
<evidence type="ECO:0000313" key="5">
    <source>
        <dbReference type="Proteomes" id="UP000252085"/>
    </source>
</evidence>
<dbReference type="InterPro" id="IPR036162">
    <property type="entry name" value="Resolvase-like_N_sf"/>
</dbReference>
<dbReference type="InterPro" id="IPR050639">
    <property type="entry name" value="SSR_resolvase"/>
</dbReference>
<dbReference type="GO" id="GO:0000150">
    <property type="term" value="F:DNA strand exchange activity"/>
    <property type="evidence" value="ECO:0007669"/>
    <property type="project" value="InterPro"/>
</dbReference>
<evidence type="ECO:0000256" key="1">
    <source>
        <dbReference type="ARBA" id="ARBA00023125"/>
    </source>
</evidence>
<gene>
    <name evidence="4" type="ORF">A6769_39025</name>
</gene>
<evidence type="ECO:0000259" key="3">
    <source>
        <dbReference type="PROSITE" id="PS51736"/>
    </source>
</evidence>
<dbReference type="InterPro" id="IPR038109">
    <property type="entry name" value="DNA_bind_recomb_sf"/>
</dbReference>
<proteinExistence type="predicted"/>
<dbReference type="SUPFAM" id="SSF53041">
    <property type="entry name" value="Resolvase-like"/>
    <property type="match status" value="1"/>
</dbReference>
<dbReference type="Pfam" id="PF00239">
    <property type="entry name" value="Resolvase"/>
    <property type="match status" value="1"/>
</dbReference>
<dbReference type="Proteomes" id="UP000252085">
    <property type="component" value="Unassembled WGS sequence"/>
</dbReference>
<dbReference type="Pfam" id="PF13408">
    <property type="entry name" value="Zn_ribbon_recom"/>
    <property type="match status" value="1"/>
</dbReference>
<keyword evidence="2" id="KW-0233">DNA recombination</keyword>
<dbReference type="InterPro" id="IPR025827">
    <property type="entry name" value="Zn_ribbon_recom_dom"/>
</dbReference>
<dbReference type="CDD" id="cd03768">
    <property type="entry name" value="SR_ResInv"/>
    <property type="match status" value="1"/>
</dbReference>
<keyword evidence="1" id="KW-0238">DNA-binding</keyword>
<name>A0A367RWR0_NOSPU</name>
<evidence type="ECO:0000313" key="4">
    <source>
        <dbReference type="EMBL" id="RCJ41056.1"/>
    </source>
</evidence>
<dbReference type="NCBIfam" id="NF041201">
    <property type="entry name" value="recomb_XisF"/>
    <property type="match status" value="1"/>
</dbReference>